<gene>
    <name evidence="10" type="ORF">SAMN05216197_12142</name>
</gene>
<dbReference type="Gene3D" id="3.40.50.300">
    <property type="entry name" value="P-loop containing nucleotide triphosphate hydrolases"/>
    <property type="match status" value="1"/>
</dbReference>
<evidence type="ECO:0000256" key="4">
    <source>
        <dbReference type="ARBA" id="ARBA00022840"/>
    </source>
</evidence>
<accession>A0A1I0GGD0</accession>
<dbReference type="InterPro" id="IPR027417">
    <property type="entry name" value="P-loop_NTPase"/>
</dbReference>
<evidence type="ECO:0000256" key="1">
    <source>
        <dbReference type="ARBA" id="ARBA00004651"/>
    </source>
</evidence>
<evidence type="ECO:0000313" key="11">
    <source>
        <dbReference type="Proteomes" id="UP000182332"/>
    </source>
</evidence>
<evidence type="ECO:0000256" key="5">
    <source>
        <dbReference type="ARBA" id="ARBA00022989"/>
    </source>
</evidence>
<dbReference type="PANTHER" id="PTHR24221:SF233">
    <property type="entry name" value="ATP-BINDING_PERMEASE FUSION ABC TRANSPORTER-RELATED"/>
    <property type="match status" value="1"/>
</dbReference>
<dbReference type="EMBL" id="FOHW01000021">
    <property type="protein sequence ID" value="SET69944.1"/>
    <property type="molecule type" value="Genomic_DNA"/>
</dbReference>
<protein>
    <submittedName>
        <fullName evidence="10">ATP-binding cassette, subfamily C</fullName>
    </submittedName>
</protein>
<feature type="transmembrane region" description="Helical" evidence="7">
    <location>
        <begin position="201"/>
        <end position="218"/>
    </location>
</feature>
<dbReference type="Pfam" id="PF00664">
    <property type="entry name" value="ABC_membrane"/>
    <property type="match status" value="1"/>
</dbReference>
<dbReference type="PANTHER" id="PTHR24221">
    <property type="entry name" value="ATP-BINDING CASSETTE SUB-FAMILY B"/>
    <property type="match status" value="1"/>
</dbReference>
<dbReference type="InterPro" id="IPR003439">
    <property type="entry name" value="ABC_transporter-like_ATP-bd"/>
</dbReference>
<comment type="subcellular location">
    <subcellularLocation>
        <location evidence="1">Cell membrane</location>
        <topology evidence="1">Multi-pass membrane protein</topology>
    </subcellularLocation>
</comment>
<evidence type="ECO:0000313" key="10">
    <source>
        <dbReference type="EMBL" id="SET69944.1"/>
    </source>
</evidence>
<feature type="domain" description="ABC transporter" evidence="8">
    <location>
        <begin position="377"/>
        <end position="609"/>
    </location>
</feature>
<keyword evidence="2 7" id="KW-0812">Transmembrane</keyword>
<dbReference type="GO" id="GO:0016887">
    <property type="term" value="F:ATP hydrolysis activity"/>
    <property type="evidence" value="ECO:0007669"/>
    <property type="project" value="InterPro"/>
</dbReference>
<keyword evidence="5 7" id="KW-1133">Transmembrane helix</keyword>
<evidence type="ECO:0000256" key="2">
    <source>
        <dbReference type="ARBA" id="ARBA00022692"/>
    </source>
</evidence>
<dbReference type="Gene3D" id="1.20.1560.10">
    <property type="entry name" value="ABC transporter type 1, transmembrane domain"/>
    <property type="match status" value="1"/>
</dbReference>
<evidence type="ECO:0000256" key="7">
    <source>
        <dbReference type="SAM" id="Phobius"/>
    </source>
</evidence>
<dbReference type="FunFam" id="3.40.50.300:FF:001492">
    <property type="entry name" value="ABC transporter ATP-binding protein/permease"/>
    <property type="match status" value="1"/>
</dbReference>
<dbReference type="SUPFAM" id="SSF90123">
    <property type="entry name" value="ABC transporter transmembrane region"/>
    <property type="match status" value="1"/>
</dbReference>
<dbReference type="InterPro" id="IPR036640">
    <property type="entry name" value="ABC1_TM_sf"/>
</dbReference>
<feature type="domain" description="ABC transmembrane type-1" evidence="9">
    <location>
        <begin position="47"/>
        <end position="342"/>
    </location>
</feature>
<feature type="transmembrane region" description="Helical" evidence="7">
    <location>
        <begin position="300"/>
        <end position="325"/>
    </location>
</feature>
<feature type="transmembrane region" description="Helical" evidence="7">
    <location>
        <begin position="41"/>
        <end position="66"/>
    </location>
</feature>
<dbReference type="PROSITE" id="PS50929">
    <property type="entry name" value="ABC_TM1F"/>
    <property type="match status" value="1"/>
</dbReference>
<dbReference type="InterPro" id="IPR011527">
    <property type="entry name" value="ABC1_TM_dom"/>
</dbReference>
<dbReference type="PROSITE" id="PS00211">
    <property type="entry name" value="ABC_TRANSPORTER_1"/>
    <property type="match status" value="1"/>
</dbReference>
<dbReference type="SMART" id="SM00382">
    <property type="entry name" value="AAA"/>
    <property type="match status" value="1"/>
</dbReference>
<evidence type="ECO:0000259" key="9">
    <source>
        <dbReference type="PROSITE" id="PS50929"/>
    </source>
</evidence>
<dbReference type="PROSITE" id="PS50893">
    <property type="entry name" value="ABC_TRANSPORTER_2"/>
    <property type="match status" value="1"/>
</dbReference>
<dbReference type="InterPro" id="IPR039421">
    <property type="entry name" value="Type_1_exporter"/>
</dbReference>
<proteinExistence type="predicted"/>
<feature type="transmembrane region" description="Helical" evidence="7">
    <location>
        <begin position="93"/>
        <end position="116"/>
    </location>
</feature>
<dbReference type="FunFam" id="1.20.1560.10:FF:000077">
    <property type="entry name" value="ABC transporter ATP-binding protein/permease"/>
    <property type="match status" value="1"/>
</dbReference>
<name>A0A1I0GGD0_9PSED</name>
<reference evidence="10 11" key="1">
    <citation type="submission" date="2016-10" db="EMBL/GenBank/DDBJ databases">
        <authorList>
            <person name="de Groot N.N."/>
        </authorList>
    </citation>
    <scope>NUCLEOTIDE SEQUENCE [LARGE SCALE GENOMIC DNA]</scope>
    <source>
        <strain evidence="10 11">DSM 11363</strain>
    </source>
</reference>
<evidence type="ECO:0000256" key="3">
    <source>
        <dbReference type="ARBA" id="ARBA00022741"/>
    </source>
</evidence>
<dbReference type="GO" id="GO:0005524">
    <property type="term" value="F:ATP binding"/>
    <property type="evidence" value="ECO:0007669"/>
    <property type="project" value="UniProtKB-KW"/>
</dbReference>
<keyword evidence="6 7" id="KW-0472">Membrane</keyword>
<feature type="transmembrane region" description="Helical" evidence="7">
    <location>
        <begin position="178"/>
        <end position="195"/>
    </location>
</feature>
<organism evidence="10 11">
    <name type="scientific">Pseudomonas graminis</name>
    <dbReference type="NCBI Taxonomy" id="158627"/>
    <lineage>
        <taxon>Bacteria</taxon>
        <taxon>Pseudomonadati</taxon>
        <taxon>Pseudomonadota</taxon>
        <taxon>Gammaproteobacteria</taxon>
        <taxon>Pseudomonadales</taxon>
        <taxon>Pseudomonadaceae</taxon>
        <taxon>Pseudomonas</taxon>
    </lineage>
</organism>
<keyword evidence="3" id="KW-0547">Nucleotide-binding</keyword>
<dbReference type="Proteomes" id="UP000182332">
    <property type="component" value="Unassembled WGS sequence"/>
</dbReference>
<dbReference type="GO" id="GO:0140359">
    <property type="term" value="F:ABC-type transporter activity"/>
    <property type="evidence" value="ECO:0007669"/>
    <property type="project" value="InterPro"/>
</dbReference>
<dbReference type="InterPro" id="IPR017871">
    <property type="entry name" value="ABC_transporter-like_CS"/>
</dbReference>
<keyword evidence="4 10" id="KW-0067">ATP-binding</keyword>
<evidence type="ECO:0000256" key="6">
    <source>
        <dbReference type="ARBA" id="ARBA00023136"/>
    </source>
</evidence>
<dbReference type="Pfam" id="PF00005">
    <property type="entry name" value="ABC_tran"/>
    <property type="match status" value="1"/>
</dbReference>
<dbReference type="CDD" id="cd07346">
    <property type="entry name" value="ABC_6TM_exporters"/>
    <property type="match status" value="1"/>
</dbReference>
<dbReference type="SUPFAM" id="SSF52540">
    <property type="entry name" value="P-loop containing nucleoside triphosphate hydrolases"/>
    <property type="match status" value="1"/>
</dbReference>
<evidence type="ECO:0000259" key="8">
    <source>
        <dbReference type="PROSITE" id="PS50893"/>
    </source>
</evidence>
<dbReference type="GO" id="GO:0034040">
    <property type="term" value="F:ATPase-coupled lipid transmembrane transporter activity"/>
    <property type="evidence" value="ECO:0007669"/>
    <property type="project" value="TreeGrafter"/>
</dbReference>
<dbReference type="AlphaFoldDB" id="A0A1I0GGD0"/>
<sequence>MPDVPDLEHRNPAASANERPAVDRLNWAQIRRLALQHRKSLWVANGFAVLAVLCSVPIPLLLPLLVDEVLLGKGNSALIFMNQFLPESLHKPVGYIGLMLLATLCLRLGALVFNVIQARLFAGLAKDIVYRIRTRLIERLKRISLSEYESLGTGTVTAHLVTDLDTVDKFVGETLSKFLVAMLTLTGTAAILMWMHWQLALLILLFNPLVVFATVKLGKRVKHLKKLENDSTSRFTQALTETLESIQEIRASNRQGYFLGLLGLRAREVRDYAVSSQWKSDASGRASGLLFQFGIDIFRAAAMLTVLFSDLSIGHMLAVFSYLWFMIGPVEQLLNLQYAYYAAGGALTRINELLARADEPQYPGQTNPFAGRQTVSIDVRGLSFGYNDELVLDQLDLSINPGEKVAIVGASGGGKSTLVQLLLGLYTAQSGVIRFGGSSVQEIGLDTVRENVAVVLQHPALFNDTVRANLLMGREQDDKACWQALEIAQMDATIRALPLGLDSVVGRSGVRLSGGQRQRLAIARMVLADPRVVILDEATSALDAATEYNLHQALNRFLSGRTTLIIAHRLSAVKQADRVLVFDGGRIAEDGDHQQLIADGGLYARLYGHLQQV</sequence>
<dbReference type="InterPro" id="IPR003593">
    <property type="entry name" value="AAA+_ATPase"/>
</dbReference>
<dbReference type="GO" id="GO:0005886">
    <property type="term" value="C:plasma membrane"/>
    <property type="evidence" value="ECO:0007669"/>
    <property type="project" value="UniProtKB-SubCell"/>
</dbReference>